<protein>
    <submittedName>
        <fullName evidence="1">Uncharacterized protein</fullName>
    </submittedName>
</protein>
<dbReference type="Proteomes" id="UP000683925">
    <property type="component" value="Unassembled WGS sequence"/>
</dbReference>
<keyword evidence="2" id="KW-1185">Reference proteome</keyword>
<name>A0A8S1X2J5_PAROT</name>
<comment type="caution">
    <text evidence="1">The sequence shown here is derived from an EMBL/GenBank/DDBJ whole genome shotgun (WGS) entry which is preliminary data.</text>
</comment>
<dbReference type="AlphaFoldDB" id="A0A8S1X2J5"/>
<organism evidence="1 2">
    <name type="scientific">Paramecium octaurelia</name>
    <dbReference type="NCBI Taxonomy" id="43137"/>
    <lineage>
        <taxon>Eukaryota</taxon>
        <taxon>Sar</taxon>
        <taxon>Alveolata</taxon>
        <taxon>Ciliophora</taxon>
        <taxon>Intramacronucleata</taxon>
        <taxon>Oligohymenophorea</taxon>
        <taxon>Peniculida</taxon>
        <taxon>Parameciidae</taxon>
        <taxon>Paramecium</taxon>
    </lineage>
</organism>
<evidence type="ECO:0000313" key="2">
    <source>
        <dbReference type="Proteomes" id="UP000683925"/>
    </source>
</evidence>
<accession>A0A8S1X2J5</accession>
<evidence type="ECO:0000313" key="1">
    <source>
        <dbReference type="EMBL" id="CAD8194835.1"/>
    </source>
</evidence>
<proteinExistence type="predicted"/>
<dbReference type="EMBL" id="CAJJDP010000107">
    <property type="protein sequence ID" value="CAD8194835.1"/>
    <property type="molecule type" value="Genomic_DNA"/>
</dbReference>
<gene>
    <name evidence="1" type="ORF">POCTA_138.1.T1070175</name>
</gene>
<reference evidence="1" key="1">
    <citation type="submission" date="2021-01" db="EMBL/GenBank/DDBJ databases">
        <authorList>
            <consortium name="Genoscope - CEA"/>
            <person name="William W."/>
        </authorList>
    </citation>
    <scope>NUCLEOTIDE SEQUENCE</scope>
</reference>
<sequence>MFKIQKMLIYYKEYENKVYNIELDKREDIEDLCKAQQFRHKNFRCNCIINLKLQQRITHIFIMPKNVDFHISYPLSIVSNFLQFFGLS</sequence>